<gene>
    <name evidence="1" type="ORF">niasHT_000365</name>
</gene>
<proteinExistence type="predicted"/>
<dbReference type="Proteomes" id="UP001620626">
    <property type="component" value="Unassembled WGS sequence"/>
</dbReference>
<reference evidence="1 2" key="1">
    <citation type="submission" date="2024-10" db="EMBL/GenBank/DDBJ databases">
        <authorList>
            <person name="Kim D."/>
        </authorList>
    </citation>
    <scope>NUCLEOTIDE SEQUENCE [LARGE SCALE GENOMIC DNA]</scope>
    <source>
        <strain evidence="1">BH-2024</strain>
    </source>
</reference>
<evidence type="ECO:0000313" key="1">
    <source>
        <dbReference type="EMBL" id="KAL3125093.1"/>
    </source>
</evidence>
<accession>A0ABD2MC40</accession>
<sequence length="261" mass="29735">MEQFDSTSKDLFRNGSLMNTETAGTFMGEAKGDKNGRNGEQFRRDWTHHFGLGRQPPADLFRHYAKRSECANGDNDSEHQQRSACKQGRRRAFCQFFKYFANVWNVVRLYTNEASLWVNWGGVRPLTTPLCGYNGTQCGQLCDCVHSDRKCACAFSPLYCFARHRIRTEGENARERATDARVSDSICRIAKSERAAEYGRTEVGDGEKYAAYAQHAFGTKLTVGSHKVLETANFVLFEYNREIVLAIKYHVRVRILGDDLN</sequence>
<dbReference type="EMBL" id="JBICBT010000051">
    <property type="protein sequence ID" value="KAL3125093.1"/>
    <property type="molecule type" value="Genomic_DNA"/>
</dbReference>
<evidence type="ECO:0000313" key="2">
    <source>
        <dbReference type="Proteomes" id="UP001620626"/>
    </source>
</evidence>
<protein>
    <submittedName>
        <fullName evidence="1">Uncharacterized protein</fullName>
    </submittedName>
</protein>
<organism evidence="1 2">
    <name type="scientific">Heterodera trifolii</name>
    <dbReference type="NCBI Taxonomy" id="157864"/>
    <lineage>
        <taxon>Eukaryota</taxon>
        <taxon>Metazoa</taxon>
        <taxon>Ecdysozoa</taxon>
        <taxon>Nematoda</taxon>
        <taxon>Chromadorea</taxon>
        <taxon>Rhabditida</taxon>
        <taxon>Tylenchina</taxon>
        <taxon>Tylenchomorpha</taxon>
        <taxon>Tylenchoidea</taxon>
        <taxon>Heteroderidae</taxon>
        <taxon>Heteroderinae</taxon>
        <taxon>Heterodera</taxon>
    </lineage>
</organism>
<dbReference type="AlphaFoldDB" id="A0ABD2MC40"/>
<name>A0ABD2MC40_9BILA</name>
<keyword evidence="2" id="KW-1185">Reference proteome</keyword>
<comment type="caution">
    <text evidence="1">The sequence shown here is derived from an EMBL/GenBank/DDBJ whole genome shotgun (WGS) entry which is preliminary data.</text>
</comment>